<reference evidence="2" key="1">
    <citation type="submission" date="2020-06" db="EMBL/GenBank/DDBJ databases">
        <title>Draft genome of Bugula neritina, a colonial animal packing powerful symbionts and potential medicines.</title>
        <authorList>
            <person name="Rayko M."/>
        </authorList>
    </citation>
    <scope>NUCLEOTIDE SEQUENCE [LARGE SCALE GENOMIC DNA]</scope>
    <source>
        <strain evidence="2">Kwan_BN1</strain>
    </source>
</reference>
<keyword evidence="3" id="KW-1185">Reference proteome</keyword>
<name>A0A7J7KJG3_BUGNE</name>
<sequence length="262" mass="29564">MSEELENIEVEVDNGPSSMENNTVETLTISSELAEIIHHSPLRNHDVETDSGYSGSPSPPRNPQTNNEDARSRVPRPPIDTISNSNTTLLATMTDNLDVKKQTIQKIKVLLTGESVPFSKTLEDLLGNYQQQLERGVEHERQLRDIAASLGFADGYSARRCLFPQHEETGGTPRPLPELLTSCAHIHSLMETVLQSITEAAERLGILIGCFHSNDTNRHSDLRTEYTSLMNLIKDWRNLQETENERYLETRARVGFRDRVEN</sequence>
<dbReference type="EMBL" id="VXIV02000476">
    <property type="protein sequence ID" value="KAF6038061.1"/>
    <property type="molecule type" value="Genomic_DNA"/>
</dbReference>
<gene>
    <name evidence="2" type="ORF">EB796_003619</name>
</gene>
<feature type="compositionally biased region" description="Acidic residues" evidence="1">
    <location>
        <begin position="1"/>
        <end position="12"/>
    </location>
</feature>
<proteinExistence type="predicted"/>
<evidence type="ECO:0000313" key="2">
    <source>
        <dbReference type="EMBL" id="KAF6038061.1"/>
    </source>
</evidence>
<organism evidence="2 3">
    <name type="scientific">Bugula neritina</name>
    <name type="common">Brown bryozoan</name>
    <name type="synonym">Sertularia neritina</name>
    <dbReference type="NCBI Taxonomy" id="10212"/>
    <lineage>
        <taxon>Eukaryota</taxon>
        <taxon>Metazoa</taxon>
        <taxon>Spiralia</taxon>
        <taxon>Lophotrochozoa</taxon>
        <taxon>Bryozoa</taxon>
        <taxon>Gymnolaemata</taxon>
        <taxon>Cheilostomatida</taxon>
        <taxon>Flustrina</taxon>
        <taxon>Buguloidea</taxon>
        <taxon>Bugulidae</taxon>
        <taxon>Bugula</taxon>
    </lineage>
</organism>
<feature type="region of interest" description="Disordered" evidence="1">
    <location>
        <begin position="37"/>
        <end position="87"/>
    </location>
</feature>
<accession>A0A7J7KJG3</accession>
<dbReference type="AlphaFoldDB" id="A0A7J7KJG3"/>
<comment type="caution">
    <text evidence="2">The sequence shown here is derived from an EMBL/GenBank/DDBJ whole genome shotgun (WGS) entry which is preliminary data.</text>
</comment>
<protein>
    <submittedName>
        <fullName evidence="2">Uncharacterized protein</fullName>
    </submittedName>
</protein>
<evidence type="ECO:0000256" key="1">
    <source>
        <dbReference type="SAM" id="MobiDB-lite"/>
    </source>
</evidence>
<feature type="region of interest" description="Disordered" evidence="1">
    <location>
        <begin position="1"/>
        <end position="22"/>
    </location>
</feature>
<dbReference type="Proteomes" id="UP000593567">
    <property type="component" value="Unassembled WGS sequence"/>
</dbReference>
<feature type="compositionally biased region" description="Basic and acidic residues" evidence="1">
    <location>
        <begin position="37"/>
        <end position="48"/>
    </location>
</feature>
<evidence type="ECO:0000313" key="3">
    <source>
        <dbReference type="Proteomes" id="UP000593567"/>
    </source>
</evidence>